<dbReference type="Proteomes" id="UP000233556">
    <property type="component" value="Unassembled WGS sequence"/>
</dbReference>
<accession>A0A2I0UGJ5</accession>
<keyword evidence="3" id="KW-1185">Reference proteome</keyword>
<evidence type="ECO:0000313" key="2">
    <source>
        <dbReference type="EMBL" id="PKU45161.1"/>
    </source>
</evidence>
<name>A0A2I0UGJ5_LIMLA</name>
<dbReference type="AlphaFoldDB" id="A0A2I0UGJ5"/>
<reference evidence="3" key="1">
    <citation type="submission" date="2017-11" db="EMBL/GenBank/DDBJ databases">
        <authorList>
            <person name="Lima N.C."/>
            <person name="Parody-Merino A.M."/>
            <person name="Battley P.F."/>
            <person name="Fidler A.E."/>
            <person name="Prosdocimi F."/>
        </authorList>
    </citation>
    <scope>NUCLEOTIDE SEQUENCE [LARGE SCALE GENOMIC DNA]</scope>
</reference>
<sequence length="108" mass="11777">MLWAFSFTKDIKLGLLTKDSASIQSIPLQFRDKDVGGGWIESSPEEEGLEVLVDEKLNMNAPAAQKADRILDCIKKKCGQQTEGDDSTPLLHPSETPPGVLCPALESH</sequence>
<organism evidence="2 3">
    <name type="scientific">Limosa lapponica baueri</name>
    <dbReference type="NCBI Taxonomy" id="1758121"/>
    <lineage>
        <taxon>Eukaryota</taxon>
        <taxon>Metazoa</taxon>
        <taxon>Chordata</taxon>
        <taxon>Craniata</taxon>
        <taxon>Vertebrata</taxon>
        <taxon>Euteleostomi</taxon>
        <taxon>Archelosauria</taxon>
        <taxon>Archosauria</taxon>
        <taxon>Dinosauria</taxon>
        <taxon>Saurischia</taxon>
        <taxon>Theropoda</taxon>
        <taxon>Coelurosauria</taxon>
        <taxon>Aves</taxon>
        <taxon>Neognathae</taxon>
        <taxon>Neoaves</taxon>
        <taxon>Charadriiformes</taxon>
        <taxon>Scolopacidae</taxon>
        <taxon>Limosa</taxon>
    </lineage>
</organism>
<dbReference type="EMBL" id="KZ505776">
    <property type="protein sequence ID" value="PKU45161.1"/>
    <property type="molecule type" value="Genomic_DNA"/>
</dbReference>
<evidence type="ECO:0000313" key="3">
    <source>
        <dbReference type="Proteomes" id="UP000233556"/>
    </source>
</evidence>
<gene>
    <name evidence="2" type="ORF">llap_4531</name>
</gene>
<feature type="region of interest" description="Disordered" evidence="1">
    <location>
        <begin position="79"/>
        <end position="108"/>
    </location>
</feature>
<evidence type="ECO:0000256" key="1">
    <source>
        <dbReference type="SAM" id="MobiDB-lite"/>
    </source>
</evidence>
<reference evidence="3" key="2">
    <citation type="submission" date="2017-12" db="EMBL/GenBank/DDBJ databases">
        <title>Genome sequence of the Bar-tailed Godwit (Limosa lapponica baueri).</title>
        <authorList>
            <person name="Lima N.C.B."/>
            <person name="Parody-Merino A.M."/>
            <person name="Battley P.F."/>
            <person name="Fidler A.E."/>
            <person name="Prosdocimi F."/>
        </authorList>
    </citation>
    <scope>NUCLEOTIDE SEQUENCE [LARGE SCALE GENOMIC DNA]</scope>
</reference>
<protein>
    <submittedName>
        <fullName evidence="2">Uncharacterized protein</fullName>
    </submittedName>
</protein>
<proteinExistence type="predicted"/>